<feature type="transmembrane region" description="Helical" evidence="1">
    <location>
        <begin position="199"/>
        <end position="216"/>
    </location>
</feature>
<proteinExistence type="predicted"/>
<comment type="caution">
    <text evidence="2">The sequence shown here is derived from an EMBL/GenBank/DDBJ whole genome shotgun (WGS) entry which is preliminary data.</text>
</comment>
<dbReference type="AlphaFoldDB" id="A0A6V8H8B1"/>
<keyword evidence="1" id="KW-0472">Membrane</keyword>
<keyword evidence="1" id="KW-1133">Transmembrane helix</keyword>
<sequence>MDKAATSLRQQWIEPSDIFSVLLILGGDVIRMALAAVSGSALTPVSFSFGWVSYAISALLSSAGENRLMPTSPELLLRVINLETGYVRFNRSWTLGRLFQHFEFWMPAEVKEKIRHPVLYRDEENGEKVPSVSPSSSVDPRKFVSDKEAHLCVSVYQWADDKMHMVGRPGHDWVWWLGLLVTIVQLGISAIPFGLYKDWSILLVTAAGTTLAYATGTLPQWRKEKWACRFEAKKDIALTLGNGTQHVIIIRKSKSTGLDLEDLAGGQLVQDDHHHPNSRHKRRFQDVLGSNNATRGATFVLALLWLLLLVTSTGIHDHSWYLLAIGGLGMLQNLISAGAPRPPAMLGIPIELDKRPEDTDTRDDPGFIPVFAEFKVMHTLMELEMAYPGFGRQLRNEFFPGVIEGWEDEWWNSPDKEKRQELLRAAKGREFTKQMKKLAENKSTSSKQ</sequence>
<feature type="transmembrane region" description="Helical" evidence="1">
    <location>
        <begin position="173"/>
        <end position="193"/>
    </location>
</feature>
<dbReference type="EMBL" id="DF933820">
    <property type="protein sequence ID" value="GAM37604.1"/>
    <property type="molecule type" value="Genomic_DNA"/>
</dbReference>
<reference evidence="3" key="1">
    <citation type="journal article" date="2015" name="Genome Announc.">
        <title>Draft genome sequence of Talaromyces cellulolyticus strain Y-94, a source of lignocellulosic biomass-degrading enzymes.</title>
        <authorList>
            <person name="Fujii T."/>
            <person name="Koike H."/>
            <person name="Sawayama S."/>
            <person name="Yano S."/>
            <person name="Inoue H."/>
        </authorList>
    </citation>
    <scope>NUCLEOTIDE SEQUENCE [LARGE SCALE GENOMIC DNA]</scope>
    <source>
        <strain evidence="3">Y-94</strain>
    </source>
</reference>
<evidence type="ECO:0000313" key="2">
    <source>
        <dbReference type="EMBL" id="GAM37604.1"/>
    </source>
</evidence>
<evidence type="ECO:0000256" key="1">
    <source>
        <dbReference type="SAM" id="Phobius"/>
    </source>
</evidence>
<accession>A0A6V8H8B1</accession>
<gene>
    <name evidence="2" type="ORF">TCE0_024r07659</name>
</gene>
<feature type="transmembrane region" description="Helical" evidence="1">
    <location>
        <begin position="292"/>
        <end position="312"/>
    </location>
</feature>
<evidence type="ECO:0000313" key="3">
    <source>
        <dbReference type="Proteomes" id="UP000053095"/>
    </source>
</evidence>
<protein>
    <submittedName>
        <fullName evidence="2">Uncharacterized protein</fullName>
    </submittedName>
</protein>
<dbReference type="Proteomes" id="UP000053095">
    <property type="component" value="Unassembled WGS sequence"/>
</dbReference>
<keyword evidence="1" id="KW-0812">Transmembrane</keyword>
<name>A0A6V8H8B1_TALPI</name>
<organism evidence="2 3">
    <name type="scientific">Talaromyces pinophilus</name>
    <name type="common">Penicillium pinophilum</name>
    <dbReference type="NCBI Taxonomy" id="128442"/>
    <lineage>
        <taxon>Eukaryota</taxon>
        <taxon>Fungi</taxon>
        <taxon>Dikarya</taxon>
        <taxon>Ascomycota</taxon>
        <taxon>Pezizomycotina</taxon>
        <taxon>Eurotiomycetes</taxon>
        <taxon>Eurotiomycetidae</taxon>
        <taxon>Eurotiales</taxon>
        <taxon>Trichocomaceae</taxon>
        <taxon>Talaromyces</taxon>
        <taxon>Talaromyces sect. Talaromyces</taxon>
    </lineage>
</organism>
<keyword evidence="3" id="KW-1185">Reference proteome</keyword>